<reference evidence="2" key="1">
    <citation type="journal article" date="2024" name="Algal Res.">
        <title>Biochemical, toxicological and genomic investigation of a high-biomass producing Limnothrix strain isolated from Italian shallow drinking water reservoir.</title>
        <authorList>
            <person name="Simonazzi M."/>
            <person name="Shishido T.K."/>
            <person name="Delbaje E."/>
            <person name="Wahlsten M."/>
            <person name="Fewer D.P."/>
            <person name="Sivonen K."/>
            <person name="Pezzolesi L."/>
            <person name="Pistocchi R."/>
        </authorList>
    </citation>
    <scope>NUCLEOTIDE SEQUENCE [LARGE SCALE GENOMIC DNA]</scope>
    <source>
        <strain evidence="2">LRLZ20PSL1</strain>
    </source>
</reference>
<name>A0ABW7CHM2_9CYAN</name>
<comment type="caution">
    <text evidence="1">The sequence shown here is derived from an EMBL/GenBank/DDBJ whole genome shotgun (WGS) entry which is preliminary data.</text>
</comment>
<dbReference type="Proteomes" id="UP001604335">
    <property type="component" value="Unassembled WGS sequence"/>
</dbReference>
<evidence type="ECO:0000313" key="1">
    <source>
        <dbReference type="EMBL" id="MFG3819590.1"/>
    </source>
</evidence>
<evidence type="ECO:0008006" key="3">
    <source>
        <dbReference type="Google" id="ProtNLM"/>
    </source>
</evidence>
<dbReference type="RefSeq" id="WP_190355013.1">
    <property type="nucleotide sequence ID" value="NZ_JAZAQF010000095.1"/>
</dbReference>
<sequence>MFVGTRIFMGVVSYLIVLQLLSPALQECPDGSCLWRPLLWASECWRPNNCYAPCDAYEYRSCGPTTVTERPRSVRPVMVGK</sequence>
<evidence type="ECO:0000313" key="2">
    <source>
        <dbReference type="Proteomes" id="UP001604335"/>
    </source>
</evidence>
<accession>A0ABW7CHM2</accession>
<gene>
    <name evidence="1" type="ORF">VPK24_18245</name>
</gene>
<proteinExistence type="predicted"/>
<dbReference type="EMBL" id="JAZAQF010000095">
    <property type="protein sequence ID" value="MFG3819590.1"/>
    <property type="molecule type" value="Genomic_DNA"/>
</dbReference>
<organism evidence="1 2">
    <name type="scientific">Limnothrix redekei LRLZ20PSL1</name>
    <dbReference type="NCBI Taxonomy" id="3112953"/>
    <lineage>
        <taxon>Bacteria</taxon>
        <taxon>Bacillati</taxon>
        <taxon>Cyanobacteriota</taxon>
        <taxon>Cyanophyceae</taxon>
        <taxon>Pseudanabaenales</taxon>
        <taxon>Pseudanabaenaceae</taxon>
        <taxon>Limnothrix</taxon>
    </lineage>
</organism>
<protein>
    <recommendedName>
        <fullName evidence="3">Secreted protein</fullName>
    </recommendedName>
</protein>
<keyword evidence="2" id="KW-1185">Reference proteome</keyword>